<dbReference type="SUPFAM" id="SSF50104">
    <property type="entry name" value="Translation proteins SH3-like domain"/>
    <property type="match status" value="1"/>
</dbReference>
<keyword evidence="1" id="KW-0889">Transcription antitermination</keyword>
<dbReference type="PANTHER" id="PTHR30265:SF4">
    <property type="entry name" value="KOW MOTIF FAMILY PROTEIN, EXPRESSED"/>
    <property type="match status" value="1"/>
</dbReference>
<evidence type="ECO:0000256" key="2">
    <source>
        <dbReference type="ARBA" id="ARBA00023015"/>
    </source>
</evidence>
<evidence type="ECO:0000256" key="1">
    <source>
        <dbReference type="ARBA" id="ARBA00022814"/>
    </source>
</evidence>
<dbReference type="GO" id="GO:0031564">
    <property type="term" value="P:transcription antitermination"/>
    <property type="evidence" value="ECO:0007669"/>
    <property type="project" value="UniProtKB-KW"/>
</dbReference>
<proteinExistence type="predicted"/>
<sequence>MNEESLPWRVVQTRSRSEKKTAAYIQAMGVKLYLPLQKRKKQWSDRTKVVEEPLFPGYLFAQFEEGQRYPVLNTPGVVRIVSFGGEYASIPDAQIDALQNFSYLDNEVLVVNNELLSGQEVLIASGPFKNLSGRLVRHNGKGKLLIEFVALGQGLLVELDRTKLILR</sequence>
<dbReference type="Gene3D" id="3.30.70.940">
    <property type="entry name" value="NusG, N-terminal domain"/>
    <property type="match status" value="1"/>
</dbReference>
<dbReference type="InterPro" id="IPR036735">
    <property type="entry name" value="NGN_dom_sf"/>
</dbReference>
<organism evidence="5 6">
    <name type="scientific">Dyadobacter helix</name>
    <dbReference type="NCBI Taxonomy" id="2822344"/>
    <lineage>
        <taxon>Bacteria</taxon>
        <taxon>Pseudomonadati</taxon>
        <taxon>Bacteroidota</taxon>
        <taxon>Cytophagia</taxon>
        <taxon>Cytophagales</taxon>
        <taxon>Spirosomataceae</taxon>
        <taxon>Dyadobacter</taxon>
    </lineage>
</organism>
<dbReference type="SUPFAM" id="SSF82679">
    <property type="entry name" value="N-utilization substance G protein NusG, N-terminal domain"/>
    <property type="match status" value="1"/>
</dbReference>
<feature type="domain" description="NusG-like N-terminal" evidence="4">
    <location>
        <begin position="5"/>
        <end position="102"/>
    </location>
</feature>
<evidence type="ECO:0000256" key="3">
    <source>
        <dbReference type="ARBA" id="ARBA00023163"/>
    </source>
</evidence>
<dbReference type="PANTHER" id="PTHR30265">
    <property type="entry name" value="RHO-INTERACTING TRANSCRIPTION TERMINATION FACTOR NUSG"/>
    <property type="match status" value="1"/>
</dbReference>
<dbReference type="Pfam" id="PF02357">
    <property type="entry name" value="NusG"/>
    <property type="match status" value="1"/>
</dbReference>
<dbReference type="SMART" id="SM00738">
    <property type="entry name" value="NGN"/>
    <property type="match status" value="1"/>
</dbReference>
<dbReference type="Proteomes" id="UP000680038">
    <property type="component" value="Unassembled WGS sequence"/>
</dbReference>
<accession>A0A916N4B1</accession>
<comment type="caution">
    <text evidence="5">The sequence shown here is derived from an EMBL/GenBank/DDBJ whole genome shotgun (WGS) entry which is preliminary data.</text>
</comment>
<dbReference type="EMBL" id="CAJRAF010000002">
    <property type="protein sequence ID" value="CAG4999752.1"/>
    <property type="molecule type" value="Genomic_DNA"/>
</dbReference>
<keyword evidence="2" id="KW-0805">Transcription regulation</keyword>
<name>A0A916N4B1_9BACT</name>
<protein>
    <submittedName>
        <fullName evidence="5">Transcription antitermination protein RfaH</fullName>
    </submittedName>
</protein>
<keyword evidence="6" id="KW-1185">Reference proteome</keyword>
<evidence type="ECO:0000313" key="5">
    <source>
        <dbReference type="EMBL" id="CAG4999752.1"/>
    </source>
</evidence>
<dbReference type="InterPro" id="IPR043425">
    <property type="entry name" value="NusG-like"/>
</dbReference>
<dbReference type="NCBIfam" id="NF033644">
    <property type="entry name" value="antiterm_UpxY"/>
    <property type="match status" value="1"/>
</dbReference>
<dbReference type="InterPro" id="IPR008991">
    <property type="entry name" value="Translation_prot_SH3-like_sf"/>
</dbReference>
<dbReference type="InterPro" id="IPR006645">
    <property type="entry name" value="NGN-like_dom"/>
</dbReference>
<keyword evidence="3" id="KW-0804">Transcription</keyword>
<reference evidence="5" key="1">
    <citation type="submission" date="2021-04" db="EMBL/GenBank/DDBJ databases">
        <authorList>
            <person name="Rodrigo-Torres L."/>
            <person name="Arahal R. D."/>
            <person name="Lucena T."/>
        </authorList>
    </citation>
    <scope>NUCLEOTIDE SEQUENCE</scope>
    <source>
        <strain evidence="5">CECT 9275</strain>
    </source>
</reference>
<evidence type="ECO:0000259" key="4">
    <source>
        <dbReference type="SMART" id="SM00738"/>
    </source>
</evidence>
<dbReference type="GO" id="GO:0006354">
    <property type="term" value="P:DNA-templated transcription elongation"/>
    <property type="evidence" value="ECO:0007669"/>
    <property type="project" value="InterPro"/>
</dbReference>
<dbReference type="AlphaFoldDB" id="A0A916N4B1"/>
<gene>
    <name evidence="5" type="primary">rfaH</name>
    <name evidence="5" type="ORF">DYBT9275_02296</name>
</gene>
<evidence type="ECO:0000313" key="6">
    <source>
        <dbReference type="Proteomes" id="UP000680038"/>
    </source>
</evidence>
<dbReference type="RefSeq" id="WP_215238945.1">
    <property type="nucleotide sequence ID" value="NZ_CAJRAF010000002.1"/>
</dbReference>